<dbReference type="EMBL" id="HBHQ01023944">
    <property type="protein sequence ID" value="CAD9824333.1"/>
    <property type="molecule type" value="Transcribed_RNA"/>
</dbReference>
<feature type="chain" id="PRO_5030741868" description="Ricin B lectin domain-containing protein" evidence="1">
    <location>
        <begin position="18"/>
        <end position="307"/>
    </location>
</feature>
<name>A0A7S2UMD9_9STRA</name>
<evidence type="ECO:0008006" key="3">
    <source>
        <dbReference type="Google" id="ProtNLM"/>
    </source>
</evidence>
<organism evidence="2">
    <name type="scientific">Attheya septentrionalis</name>
    <dbReference type="NCBI Taxonomy" id="420275"/>
    <lineage>
        <taxon>Eukaryota</taxon>
        <taxon>Sar</taxon>
        <taxon>Stramenopiles</taxon>
        <taxon>Ochrophyta</taxon>
        <taxon>Bacillariophyta</taxon>
        <taxon>Coscinodiscophyceae</taxon>
        <taxon>Chaetocerotophycidae</taxon>
        <taxon>Chaetocerotales</taxon>
        <taxon>Attheyaceae</taxon>
        <taxon>Attheya</taxon>
    </lineage>
</organism>
<gene>
    <name evidence="2" type="ORF">ASEP1449_LOCUS16167</name>
</gene>
<dbReference type="InterPro" id="IPR035992">
    <property type="entry name" value="Ricin_B-like_lectins"/>
</dbReference>
<dbReference type="PROSITE" id="PS50231">
    <property type="entry name" value="RICIN_B_LECTIN"/>
    <property type="match status" value="1"/>
</dbReference>
<keyword evidence="1" id="KW-0732">Signal</keyword>
<proteinExistence type="predicted"/>
<dbReference type="AlphaFoldDB" id="A0A7S2UMD9"/>
<feature type="signal peptide" evidence="1">
    <location>
        <begin position="1"/>
        <end position="17"/>
    </location>
</feature>
<reference evidence="2" key="1">
    <citation type="submission" date="2021-01" db="EMBL/GenBank/DDBJ databases">
        <authorList>
            <person name="Corre E."/>
            <person name="Pelletier E."/>
            <person name="Niang G."/>
            <person name="Scheremetjew M."/>
            <person name="Finn R."/>
            <person name="Kale V."/>
            <person name="Holt S."/>
            <person name="Cochrane G."/>
            <person name="Meng A."/>
            <person name="Brown T."/>
            <person name="Cohen L."/>
        </authorList>
    </citation>
    <scope>NUCLEOTIDE SEQUENCE</scope>
    <source>
        <strain evidence="2">CCMP2084</strain>
    </source>
</reference>
<dbReference type="SUPFAM" id="SSF50370">
    <property type="entry name" value="Ricin B-like lectins"/>
    <property type="match status" value="1"/>
</dbReference>
<evidence type="ECO:0000313" key="2">
    <source>
        <dbReference type="EMBL" id="CAD9824333.1"/>
    </source>
</evidence>
<accession>A0A7S2UMD9</accession>
<protein>
    <recommendedName>
        <fullName evidence="3">Ricin B lectin domain-containing protein</fullName>
    </recommendedName>
</protein>
<sequence length="307" mass="35274">MRLSISLVFSVISVSEAWDVDRKCKCVLKNRDLSKCRGGTLRGLVETEEHDFRSELYNDVDIMDEGGLLTDDFNVEEDASDQFEIVASHDLPLDGTDTKDDNMESTAYDKEVSIFDERNLDELAGDTDGLMAIESKPYRSLQGSDCKRLKLWHKKGFSCWQDEWDERKWCMTQRGKKNLDVQKCPKQSTADVNNMSISTSGDNGWIQIKLNGRCLTYTGKKSSRVPGIQIELEQCKDKNIYQRWRYNSDDAPHPKGNEPIFEINPEANPNCCVTQKHHPKKGEILFCQKCKTPKKSNHRTAWWTCDE</sequence>
<evidence type="ECO:0000256" key="1">
    <source>
        <dbReference type="SAM" id="SignalP"/>
    </source>
</evidence>